<evidence type="ECO:0000256" key="3">
    <source>
        <dbReference type="ARBA" id="ARBA00022806"/>
    </source>
</evidence>
<dbReference type="SMART" id="SM00490">
    <property type="entry name" value="HELICc"/>
    <property type="match status" value="1"/>
</dbReference>
<feature type="region of interest" description="Disordered" evidence="8">
    <location>
        <begin position="377"/>
        <end position="403"/>
    </location>
</feature>
<dbReference type="GO" id="GO:0003724">
    <property type="term" value="F:RNA helicase activity"/>
    <property type="evidence" value="ECO:0007669"/>
    <property type="project" value="InterPro"/>
</dbReference>
<evidence type="ECO:0000259" key="10">
    <source>
        <dbReference type="PROSITE" id="PS51194"/>
    </source>
</evidence>
<name>A0AA49JFQ6_9BACT</name>
<feature type="domain" description="DEAD-box RNA helicase Q" evidence="11">
    <location>
        <begin position="1"/>
        <end position="29"/>
    </location>
</feature>
<feature type="domain" description="Helicase C-terminal" evidence="10">
    <location>
        <begin position="231"/>
        <end position="378"/>
    </location>
</feature>
<feature type="domain" description="Helicase ATP-binding" evidence="9">
    <location>
        <begin position="32"/>
        <end position="206"/>
    </location>
</feature>
<keyword evidence="1 7" id="KW-0547">Nucleotide-binding</keyword>
<keyword evidence="4 7" id="KW-0067">ATP-binding</keyword>
<dbReference type="InterPro" id="IPR044742">
    <property type="entry name" value="DEAD/DEAH_RhlB"/>
</dbReference>
<dbReference type="InterPro" id="IPR000629">
    <property type="entry name" value="RNA-helicase_DEAD-box_CS"/>
</dbReference>
<dbReference type="GO" id="GO:0005524">
    <property type="term" value="F:ATP binding"/>
    <property type="evidence" value="ECO:0007669"/>
    <property type="project" value="UniProtKB-KW"/>
</dbReference>
<keyword evidence="2 7" id="KW-0378">Hydrolase</keyword>
<evidence type="ECO:0000256" key="6">
    <source>
        <dbReference type="PROSITE-ProRule" id="PRU00552"/>
    </source>
</evidence>
<dbReference type="InterPro" id="IPR027417">
    <property type="entry name" value="P-loop_NTPase"/>
</dbReference>
<dbReference type="GO" id="GO:0016787">
    <property type="term" value="F:hydrolase activity"/>
    <property type="evidence" value="ECO:0007669"/>
    <property type="project" value="UniProtKB-KW"/>
</dbReference>
<dbReference type="PROSITE" id="PS00039">
    <property type="entry name" value="DEAD_ATP_HELICASE"/>
    <property type="match status" value="1"/>
</dbReference>
<dbReference type="EMBL" id="CP120682">
    <property type="protein sequence ID" value="WKN35859.1"/>
    <property type="molecule type" value="Genomic_DNA"/>
</dbReference>
<evidence type="ECO:0000256" key="7">
    <source>
        <dbReference type="RuleBase" id="RU000492"/>
    </source>
</evidence>
<evidence type="ECO:0000313" key="12">
    <source>
        <dbReference type="EMBL" id="WKN35859.1"/>
    </source>
</evidence>
<dbReference type="PROSITE" id="PS51192">
    <property type="entry name" value="HELICASE_ATP_BIND_1"/>
    <property type="match status" value="1"/>
</dbReference>
<evidence type="ECO:0000259" key="11">
    <source>
        <dbReference type="PROSITE" id="PS51195"/>
    </source>
</evidence>
<dbReference type="GO" id="GO:0005829">
    <property type="term" value="C:cytosol"/>
    <property type="evidence" value="ECO:0007669"/>
    <property type="project" value="TreeGrafter"/>
</dbReference>
<dbReference type="InterPro" id="IPR011545">
    <property type="entry name" value="DEAD/DEAH_box_helicase_dom"/>
</dbReference>
<dbReference type="CDD" id="cd18787">
    <property type="entry name" value="SF2_C_DEAD"/>
    <property type="match status" value="1"/>
</dbReference>
<feature type="short sequence motif" description="Q motif" evidence="6">
    <location>
        <begin position="1"/>
        <end position="29"/>
    </location>
</feature>
<dbReference type="InterPro" id="IPR050079">
    <property type="entry name" value="DEAD_box_RNA_helicase"/>
</dbReference>
<evidence type="ECO:0000256" key="8">
    <source>
        <dbReference type="SAM" id="MobiDB-lite"/>
    </source>
</evidence>
<dbReference type="Gene3D" id="3.40.50.300">
    <property type="entry name" value="P-loop containing nucleotide triphosphate hydrolases"/>
    <property type="match status" value="2"/>
</dbReference>
<evidence type="ECO:0000256" key="5">
    <source>
        <dbReference type="ARBA" id="ARBA00038437"/>
    </source>
</evidence>
<dbReference type="InterPro" id="IPR014001">
    <property type="entry name" value="Helicase_ATP-bd"/>
</dbReference>
<dbReference type="AlphaFoldDB" id="A0AA49JFQ6"/>
<organism evidence="12">
    <name type="scientific">Roseihalotalea indica</name>
    <dbReference type="NCBI Taxonomy" id="2867963"/>
    <lineage>
        <taxon>Bacteria</taxon>
        <taxon>Pseudomonadati</taxon>
        <taxon>Bacteroidota</taxon>
        <taxon>Cytophagia</taxon>
        <taxon>Cytophagales</taxon>
        <taxon>Catalimonadaceae</taxon>
        <taxon>Roseihalotalea</taxon>
    </lineage>
</organism>
<dbReference type="PROSITE" id="PS51195">
    <property type="entry name" value="Q_MOTIF"/>
    <property type="match status" value="1"/>
</dbReference>
<reference evidence="12" key="2">
    <citation type="journal article" date="2024" name="Antonie Van Leeuwenhoek">
        <title>Roseihalotalea indica gen. nov., sp. nov., a halophilic Bacteroidetes from mesopelagic Southwest Indian Ocean with higher carbohydrate metabolic potential.</title>
        <authorList>
            <person name="Chen B."/>
            <person name="Zhang M."/>
            <person name="Lin D."/>
            <person name="Ye J."/>
            <person name="Tang K."/>
        </authorList>
    </citation>
    <scope>NUCLEOTIDE SEQUENCE</scope>
    <source>
        <strain evidence="12">TK19036</strain>
    </source>
</reference>
<evidence type="ECO:0000259" key="9">
    <source>
        <dbReference type="PROSITE" id="PS51192"/>
    </source>
</evidence>
<accession>A0AA49JFQ6</accession>
<dbReference type="SMART" id="SM00487">
    <property type="entry name" value="DEXDc"/>
    <property type="match status" value="1"/>
</dbReference>
<dbReference type="PANTHER" id="PTHR47959">
    <property type="entry name" value="ATP-DEPENDENT RNA HELICASE RHLE-RELATED"/>
    <property type="match status" value="1"/>
</dbReference>
<dbReference type="SUPFAM" id="SSF52540">
    <property type="entry name" value="P-loop containing nucleoside triphosphate hydrolases"/>
    <property type="match status" value="1"/>
</dbReference>
<comment type="similarity">
    <text evidence="5 7">Belongs to the DEAD box helicase family.</text>
</comment>
<dbReference type="Pfam" id="PF00270">
    <property type="entry name" value="DEAD"/>
    <property type="match status" value="1"/>
</dbReference>
<dbReference type="PROSITE" id="PS51194">
    <property type="entry name" value="HELICASE_CTER"/>
    <property type="match status" value="1"/>
</dbReference>
<reference evidence="12" key="1">
    <citation type="journal article" date="2023" name="Comput. Struct. Biotechnol. J.">
        <title>Discovery of a novel marine Bacteroidetes with a rich repertoire of carbohydrate-active enzymes.</title>
        <authorList>
            <person name="Chen B."/>
            <person name="Liu G."/>
            <person name="Chen Q."/>
            <person name="Wang H."/>
            <person name="Liu L."/>
            <person name="Tang K."/>
        </authorList>
    </citation>
    <scope>NUCLEOTIDE SEQUENCE</scope>
    <source>
        <strain evidence="12">TK19036</strain>
    </source>
</reference>
<dbReference type="InterPro" id="IPR001650">
    <property type="entry name" value="Helicase_C-like"/>
</dbReference>
<keyword evidence="3 7" id="KW-0347">Helicase</keyword>
<dbReference type="GO" id="GO:0003676">
    <property type="term" value="F:nucleic acid binding"/>
    <property type="evidence" value="ECO:0007669"/>
    <property type="project" value="InterPro"/>
</dbReference>
<dbReference type="Pfam" id="PF00271">
    <property type="entry name" value="Helicase_C"/>
    <property type="match status" value="1"/>
</dbReference>
<dbReference type="PANTHER" id="PTHR47959:SF13">
    <property type="entry name" value="ATP-DEPENDENT RNA HELICASE RHLE"/>
    <property type="match status" value="1"/>
</dbReference>
<feature type="compositionally biased region" description="Basic residues" evidence="8">
    <location>
        <begin position="392"/>
        <end position="403"/>
    </location>
</feature>
<proteinExistence type="inferred from homology"/>
<evidence type="ECO:0000256" key="1">
    <source>
        <dbReference type="ARBA" id="ARBA00022741"/>
    </source>
</evidence>
<dbReference type="CDD" id="cd00268">
    <property type="entry name" value="DEADc"/>
    <property type="match status" value="1"/>
</dbReference>
<gene>
    <name evidence="12" type="ORF">K4G66_26180</name>
</gene>
<evidence type="ECO:0000256" key="4">
    <source>
        <dbReference type="ARBA" id="ARBA00022840"/>
    </source>
</evidence>
<dbReference type="InterPro" id="IPR014014">
    <property type="entry name" value="RNA_helicase_DEAD_Q_motif"/>
</dbReference>
<protein>
    <submittedName>
        <fullName evidence="12">DEAD/DEAH box helicase</fullName>
    </submittedName>
</protein>
<sequence>MTFKEFKLHKDLLSGLGAMGFEEPTPIQEQTIPPILEGRDIIGCAQTGTGKTAAYLLPTIHHILQHKPKGIQALVIAPTRELAGQIDQQLEGFSYFTPISSITVYGGKDASSFDKQKVALKEGTEIVIATPGKLLTHLNLGYVNLEHLKFLILDEADRMLDMGFYEDIMRIAHYVPKVRQTLLFSATMPPKIRQLAKNLLNDPYEVNIALSKPADRIIQAAFSVHGRQKLPLLEHLLKAKQVNSLIVFCARKTTVKEISKIIEKLDYEVAAIHSDLEQSEREDILRKFKNKQLHILVATDILSRGIDVDGIELVINYDVPHDAEDYVHRIGRTARADAKGAAFTFITPDEQNAFGRIEKLIETTITKAKVPAYMGEAPAYEPNKKRNSGGMKRQRFKGRRKKS</sequence>
<evidence type="ECO:0000256" key="2">
    <source>
        <dbReference type="ARBA" id="ARBA00022801"/>
    </source>
</evidence>